<keyword evidence="2" id="KW-1185">Reference proteome</keyword>
<evidence type="ECO:0000313" key="2">
    <source>
        <dbReference type="Proteomes" id="UP000008637"/>
    </source>
</evidence>
<dbReference type="KEGG" id="mha:HF1_09470"/>
<evidence type="ECO:0000313" key="1">
    <source>
        <dbReference type="EMBL" id="CBY92955.1"/>
    </source>
</evidence>
<dbReference type="OrthoDB" id="9820886at2"/>
<proteinExistence type="predicted"/>
<dbReference type="Proteomes" id="UP000008637">
    <property type="component" value="Chromosome"/>
</dbReference>
<accession>E8ZII4</accession>
<dbReference type="HOGENOM" id="CLU_083871_0_0_14"/>
<organism evidence="1 2">
    <name type="scientific">Mycoplasma haemofelis (strain Langford 1)</name>
    <name type="common">Haemobartonella felis</name>
    <dbReference type="NCBI Taxonomy" id="941640"/>
    <lineage>
        <taxon>Bacteria</taxon>
        <taxon>Bacillati</taxon>
        <taxon>Mycoplasmatota</taxon>
        <taxon>Mollicutes</taxon>
        <taxon>Mycoplasmataceae</taxon>
        <taxon>Mycoplasma</taxon>
    </lineage>
</organism>
<dbReference type="AlphaFoldDB" id="E8ZII4"/>
<gene>
    <name evidence="1" type="ordered locus">HF1_09470</name>
</gene>
<name>E8ZII4_MYCHL</name>
<sequence>MSLVKGSLIGLGGVGAVGTGGYFAFRSQQPTDVKSQLVWDGLSVAESKSLGVYKAIYVANSTKTGFSSFVTASTKEEAAPLLRAQCNKLLSVSASSEEYEKSLEEAKKWCLVPGRTTIEISLLLEDAEFSSSDDDYKNIFASHKSNQSFIDLIKKGDNSLTTTSTPDTGLPKLKSWCEEVMKQAPKDEVLKNARVWCLKGSLDIKEKLAKEGLAVWGDGKWTQGFTKHKSDQTFLQTISATSPSTIEDSAGGTKLQTWCTEKLGMKLHDNSYSDTYDKVKKYCISG</sequence>
<reference evidence="1 2" key="1">
    <citation type="journal article" date="2011" name="J. Bacteriol.">
        <title>Complete genome sequence of Mycoplasma haemofelis, a hemotropic mycoplasma.</title>
        <authorList>
            <person name="Barker E.N."/>
            <person name="Helps C.R."/>
            <person name="Peters I.R."/>
            <person name="Darby A.C."/>
            <person name="Radford A.D."/>
            <person name="Tasker S."/>
        </authorList>
    </citation>
    <scope>NUCLEOTIDE SEQUENCE [LARGE SCALE GENOMIC DNA]</scope>
    <source>
        <strain evidence="1 2">Langford 1</strain>
    </source>
</reference>
<dbReference type="EMBL" id="FR773153">
    <property type="protein sequence ID" value="CBY92955.1"/>
    <property type="molecule type" value="Genomic_DNA"/>
</dbReference>
<protein>
    <submittedName>
        <fullName evidence="1">Uncharacterized protein</fullName>
    </submittedName>
</protein>